<evidence type="ECO:0000313" key="3">
    <source>
        <dbReference type="Proteomes" id="UP000039046"/>
    </source>
</evidence>
<gene>
    <name evidence="2" type="ORF">VHEMI03216</name>
</gene>
<dbReference type="AlphaFoldDB" id="A0A0A1SXZ1"/>
<dbReference type="HOGENOM" id="CLU_054590_0_0_1"/>
<dbReference type="Pfam" id="PF01738">
    <property type="entry name" value="DLH"/>
    <property type="match status" value="1"/>
</dbReference>
<proteinExistence type="predicted"/>
<dbReference type="InterPro" id="IPR029058">
    <property type="entry name" value="AB_hydrolase_fold"/>
</dbReference>
<accession>A0A0A1SXZ1</accession>
<dbReference type="SUPFAM" id="SSF53474">
    <property type="entry name" value="alpha/beta-Hydrolases"/>
    <property type="match status" value="1"/>
</dbReference>
<evidence type="ECO:0000313" key="2">
    <source>
        <dbReference type="EMBL" id="CEJ83196.1"/>
    </source>
</evidence>
<name>A0A0A1SXZ1_9HYPO</name>
<keyword evidence="3" id="KW-1185">Reference proteome</keyword>
<dbReference type="PANTHER" id="PTHR47668">
    <property type="entry name" value="DIENELACTONE HYDROLASE FAMILY PROTEIN (AFU_ORTHOLOGUE AFUA_6G01940)"/>
    <property type="match status" value="1"/>
</dbReference>
<dbReference type="Gene3D" id="3.40.50.1820">
    <property type="entry name" value="alpha/beta hydrolase"/>
    <property type="match status" value="1"/>
</dbReference>
<protein>
    <submittedName>
        <fullName evidence="2">Putative Dienelactone hydrolase family protein</fullName>
    </submittedName>
</protein>
<dbReference type="PANTHER" id="PTHR47668:SF1">
    <property type="entry name" value="DIENELACTONE HYDROLASE DOMAIN-CONTAINING PROTEIN-RELATED"/>
    <property type="match status" value="1"/>
</dbReference>
<organism evidence="2 3">
    <name type="scientific">[Torrubiella] hemipterigena</name>
    <dbReference type="NCBI Taxonomy" id="1531966"/>
    <lineage>
        <taxon>Eukaryota</taxon>
        <taxon>Fungi</taxon>
        <taxon>Dikarya</taxon>
        <taxon>Ascomycota</taxon>
        <taxon>Pezizomycotina</taxon>
        <taxon>Sordariomycetes</taxon>
        <taxon>Hypocreomycetidae</taxon>
        <taxon>Hypocreales</taxon>
        <taxon>Clavicipitaceae</taxon>
        <taxon>Clavicipitaceae incertae sedis</taxon>
        <taxon>'Torrubiella' clade</taxon>
    </lineage>
</organism>
<dbReference type="GO" id="GO:0016787">
    <property type="term" value="F:hydrolase activity"/>
    <property type="evidence" value="ECO:0007669"/>
    <property type="project" value="UniProtKB-KW"/>
</dbReference>
<keyword evidence="2" id="KW-0378">Hydrolase</keyword>
<reference evidence="2 3" key="1">
    <citation type="journal article" date="2015" name="Genome Announc.">
        <title>Draft Genome Sequence and Gene Annotation of the Entomopathogenic Fungus Verticillium hemipterigenum.</title>
        <authorList>
            <person name="Horn F."/>
            <person name="Habel A."/>
            <person name="Scharf D.H."/>
            <person name="Dworschak J."/>
            <person name="Brakhage A.A."/>
            <person name="Guthke R."/>
            <person name="Hertweck C."/>
            <person name="Linde J."/>
        </authorList>
    </citation>
    <scope>NUCLEOTIDE SEQUENCE [LARGE SCALE GENOMIC DNA]</scope>
</reference>
<dbReference type="EMBL" id="CDHN01000001">
    <property type="protein sequence ID" value="CEJ83196.1"/>
    <property type="molecule type" value="Genomic_DNA"/>
</dbReference>
<feature type="domain" description="Dienelactone hydrolase" evidence="1">
    <location>
        <begin position="144"/>
        <end position="359"/>
    </location>
</feature>
<dbReference type="OrthoDB" id="2147163at2759"/>
<evidence type="ECO:0000259" key="1">
    <source>
        <dbReference type="Pfam" id="PF01738"/>
    </source>
</evidence>
<dbReference type="STRING" id="1531966.A0A0A1SXZ1"/>
<dbReference type="Proteomes" id="UP000039046">
    <property type="component" value="Unassembled WGS sequence"/>
</dbReference>
<sequence>MIKRRYYTMISAKAKTQAIEVTQQASLPFIPITSATSVKMRQSGRLATRTSARSAGFSRLASATQAARIQRQAPAAPALFSTSPSALQPSRPVHPAYAAAGYIGRMSSMPATSGHSRACCNIPPVVAQGYVAKGSYEQLGGSKTYVTGSDEATLGIVSIFDIFGFVDQTVQGADILSAGVQGDRYKVFMPDWFNGSPCPTEWYPPDTPEKQQSLGAWFGANDPNAVAAKLPTFVASLQAAYPSITKWGLIGYCWGGKVTELVTSTSSNPFAVAAGVHPAMINPDGAKSISVPYLLLASGEDPATDVAAFKDGLSVPHHVETFADQVHGWMAARADLSDPRVREEYARGYQTVLEFFGRHM</sequence>
<dbReference type="InterPro" id="IPR002925">
    <property type="entry name" value="Dienelactn_hydro"/>
</dbReference>